<dbReference type="Proteomes" id="UP000026962">
    <property type="component" value="Chromosome 6"/>
</dbReference>
<dbReference type="EnsemblPlants" id="OPUNC06G02950.1">
    <property type="protein sequence ID" value="OPUNC06G02950.1"/>
    <property type="gene ID" value="OPUNC06G02950"/>
</dbReference>
<dbReference type="AlphaFoldDB" id="A0A0E0L7T4"/>
<evidence type="ECO:0000256" key="1">
    <source>
        <dbReference type="SAM" id="MobiDB-lite"/>
    </source>
</evidence>
<dbReference type="STRING" id="4537.A0A0E0L7T4"/>
<reference evidence="2" key="2">
    <citation type="submission" date="2018-05" db="EMBL/GenBank/DDBJ databases">
        <title>OpunRS2 (Oryza punctata Reference Sequence Version 2).</title>
        <authorList>
            <person name="Zhang J."/>
            <person name="Kudrna D."/>
            <person name="Lee S."/>
            <person name="Talag J."/>
            <person name="Welchert J."/>
            <person name="Wing R.A."/>
        </authorList>
    </citation>
    <scope>NUCLEOTIDE SEQUENCE [LARGE SCALE GENOMIC DNA]</scope>
</reference>
<keyword evidence="3" id="KW-1185">Reference proteome</keyword>
<dbReference type="PANTHER" id="PTHR47389:SF6">
    <property type="entry name" value="OS09G0436300 PROTEIN"/>
    <property type="match status" value="1"/>
</dbReference>
<sequence>MRMNGTVGVRGCRRRRSLVEQHNNQGTRHLQIRNMPRQKRNRRGDTNRGYKACYSDPSDVSDGTLSELVKYNSDQAEHLTKDALNEFGAVFETCKSVVFLASTHDTNPVFSCSGTVVEHVESETWILTSATLVRKPGIEHEAYNSDDIKIKVVLHNKQDVEGCLAMCDLHYNLAIVTIKSPISLPAVKLSDLPECYSMQPMPVVSVGRDYFSVVLMRCGKLIRLSSELDCDELLVTVCEASEHFIGGPIVDMENRILGITFFNEDDTPFLPVEIAARCLKSFKRNKLLPRLRIRGQAVHTLGLYALESLCCRYANKVPSGFLVKKVCGLSSESCGGIEVGDVISKLDDVDLYSVAQFTTMLLDKMEAANGTQNTVTSQMVVDARYEEMVE</sequence>
<dbReference type="PANTHER" id="PTHR47389">
    <property type="entry name" value="OS09G0436400 PROTEIN"/>
    <property type="match status" value="1"/>
</dbReference>
<dbReference type="Pfam" id="PF13365">
    <property type="entry name" value="Trypsin_2"/>
    <property type="match status" value="1"/>
</dbReference>
<dbReference type="Gramene" id="OPUNC06G02950.1">
    <property type="protein sequence ID" value="OPUNC06G02950.1"/>
    <property type="gene ID" value="OPUNC06G02950"/>
</dbReference>
<reference evidence="2" key="1">
    <citation type="submission" date="2015-04" db="UniProtKB">
        <authorList>
            <consortium name="EnsemblPlants"/>
        </authorList>
    </citation>
    <scope>IDENTIFICATION</scope>
</reference>
<dbReference type="InterPro" id="IPR009003">
    <property type="entry name" value="Peptidase_S1_PA"/>
</dbReference>
<dbReference type="Gene3D" id="2.40.10.120">
    <property type="match status" value="1"/>
</dbReference>
<feature type="region of interest" description="Disordered" evidence="1">
    <location>
        <begin position="1"/>
        <end position="50"/>
    </location>
</feature>
<accession>A0A0E0L7T4</accession>
<evidence type="ECO:0000313" key="3">
    <source>
        <dbReference type="Proteomes" id="UP000026962"/>
    </source>
</evidence>
<dbReference type="SUPFAM" id="SSF50494">
    <property type="entry name" value="Trypsin-like serine proteases"/>
    <property type="match status" value="1"/>
</dbReference>
<name>A0A0E0L7T4_ORYPU</name>
<proteinExistence type="predicted"/>
<organism evidence="2">
    <name type="scientific">Oryza punctata</name>
    <name type="common">Red rice</name>
    <dbReference type="NCBI Taxonomy" id="4537"/>
    <lineage>
        <taxon>Eukaryota</taxon>
        <taxon>Viridiplantae</taxon>
        <taxon>Streptophyta</taxon>
        <taxon>Embryophyta</taxon>
        <taxon>Tracheophyta</taxon>
        <taxon>Spermatophyta</taxon>
        <taxon>Magnoliopsida</taxon>
        <taxon>Liliopsida</taxon>
        <taxon>Poales</taxon>
        <taxon>Poaceae</taxon>
        <taxon>BOP clade</taxon>
        <taxon>Oryzoideae</taxon>
        <taxon>Oryzeae</taxon>
        <taxon>Oryzinae</taxon>
        <taxon>Oryza</taxon>
    </lineage>
</organism>
<protein>
    <recommendedName>
        <fullName evidence="4">PDZ domain-containing protein</fullName>
    </recommendedName>
</protein>
<dbReference type="OMA" id="IEHEAYN"/>
<evidence type="ECO:0008006" key="4">
    <source>
        <dbReference type="Google" id="ProtNLM"/>
    </source>
</evidence>
<evidence type="ECO:0000313" key="2">
    <source>
        <dbReference type="EnsemblPlants" id="OPUNC06G02950.1"/>
    </source>
</evidence>